<keyword evidence="2" id="KW-1185">Reference proteome</keyword>
<dbReference type="Proteomes" id="UP000308600">
    <property type="component" value="Unassembled WGS sequence"/>
</dbReference>
<organism evidence="1 2">
    <name type="scientific">Pluteus cervinus</name>
    <dbReference type="NCBI Taxonomy" id="181527"/>
    <lineage>
        <taxon>Eukaryota</taxon>
        <taxon>Fungi</taxon>
        <taxon>Dikarya</taxon>
        <taxon>Basidiomycota</taxon>
        <taxon>Agaricomycotina</taxon>
        <taxon>Agaricomycetes</taxon>
        <taxon>Agaricomycetidae</taxon>
        <taxon>Agaricales</taxon>
        <taxon>Pluteineae</taxon>
        <taxon>Pluteaceae</taxon>
        <taxon>Pluteus</taxon>
    </lineage>
</organism>
<sequence>MPPRSKNKPPQEVEKSFDVLSAELEKARTRQSMCAAKLNEIEEKIKIRGGNIKSKKNAEKALEKASSALKKLELDAIAAAASQSAAPATTTHVPSTISASAPTSNTPPSLGPTLAPPVATSIATSSLGVTPSLDAPVATSTASLDTPVTISNKSPTPDASVAHANALSGSDASAAAPTTPAGPSKSAATPIVLDPSSHAPTLTAPATNTPSSESER</sequence>
<reference evidence="1 2" key="1">
    <citation type="journal article" date="2019" name="Nat. Ecol. Evol.">
        <title>Megaphylogeny resolves global patterns of mushroom evolution.</title>
        <authorList>
            <person name="Varga T."/>
            <person name="Krizsan K."/>
            <person name="Foldi C."/>
            <person name="Dima B."/>
            <person name="Sanchez-Garcia M."/>
            <person name="Sanchez-Ramirez S."/>
            <person name="Szollosi G.J."/>
            <person name="Szarkandi J.G."/>
            <person name="Papp V."/>
            <person name="Albert L."/>
            <person name="Andreopoulos W."/>
            <person name="Angelini C."/>
            <person name="Antonin V."/>
            <person name="Barry K.W."/>
            <person name="Bougher N.L."/>
            <person name="Buchanan P."/>
            <person name="Buyck B."/>
            <person name="Bense V."/>
            <person name="Catcheside P."/>
            <person name="Chovatia M."/>
            <person name="Cooper J."/>
            <person name="Damon W."/>
            <person name="Desjardin D."/>
            <person name="Finy P."/>
            <person name="Geml J."/>
            <person name="Haridas S."/>
            <person name="Hughes K."/>
            <person name="Justo A."/>
            <person name="Karasinski D."/>
            <person name="Kautmanova I."/>
            <person name="Kiss B."/>
            <person name="Kocsube S."/>
            <person name="Kotiranta H."/>
            <person name="LaButti K.M."/>
            <person name="Lechner B.E."/>
            <person name="Liimatainen K."/>
            <person name="Lipzen A."/>
            <person name="Lukacs Z."/>
            <person name="Mihaltcheva S."/>
            <person name="Morgado L.N."/>
            <person name="Niskanen T."/>
            <person name="Noordeloos M.E."/>
            <person name="Ohm R.A."/>
            <person name="Ortiz-Santana B."/>
            <person name="Ovrebo C."/>
            <person name="Racz N."/>
            <person name="Riley R."/>
            <person name="Savchenko A."/>
            <person name="Shiryaev A."/>
            <person name="Soop K."/>
            <person name="Spirin V."/>
            <person name="Szebenyi C."/>
            <person name="Tomsovsky M."/>
            <person name="Tulloss R.E."/>
            <person name="Uehling J."/>
            <person name="Grigoriev I.V."/>
            <person name="Vagvolgyi C."/>
            <person name="Papp T."/>
            <person name="Martin F.M."/>
            <person name="Miettinen O."/>
            <person name="Hibbett D.S."/>
            <person name="Nagy L.G."/>
        </authorList>
    </citation>
    <scope>NUCLEOTIDE SEQUENCE [LARGE SCALE GENOMIC DNA]</scope>
    <source>
        <strain evidence="1 2">NL-1719</strain>
    </source>
</reference>
<gene>
    <name evidence="1" type="ORF">BDN72DRAFT_863857</name>
</gene>
<feature type="non-terminal residue" evidence="1">
    <location>
        <position position="216"/>
    </location>
</feature>
<name>A0ACD3A5Y3_9AGAR</name>
<evidence type="ECO:0000313" key="2">
    <source>
        <dbReference type="Proteomes" id="UP000308600"/>
    </source>
</evidence>
<dbReference type="EMBL" id="ML208694">
    <property type="protein sequence ID" value="TFK61112.1"/>
    <property type="molecule type" value="Genomic_DNA"/>
</dbReference>
<protein>
    <submittedName>
        <fullName evidence="1">Uncharacterized protein</fullName>
    </submittedName>
</protein>
<accession>A0ACD3A5Y3</accession>
<proteinExistence type="predicted"/>
<evidence type="ECO:0000313" key="1">
    <source>
        <dbReference type="EMBL" id="TFK61112.1"/>
    </source>
</evidence>